<organism evidence="1 2">
    <name type="scientific">Enterococcus raffinosus</name>
    <dbReference type="NCBI Taxonomy" id="71452"/>
    <lineage>
        <taxon>Bacteria</taxon>
        <taxon>Bacillati</taxon>
        <taxon>Bacillota</taxon>
        <taxon>Bacilli</taxon>
        <taxon>Lactobacillales</taxon>
        <taxon>Enterococcaceae</taxon>
        <taxon>Enterococcus</taxon>
    </lineage>
</organism>
<dbReference type="EMBL" id="JARPXM010000028">
    <property type="protein sequence ID" value="MDT2540122.1"/>
    <property type="molecule type" value="Genomic_DNA"/>
</dbReference>
<protein>
    <submittedName>
        <fullName evidence="1">Uncharacterized protein</fullName>
    </submittedName>
</protein>
<dbReference type="AlphaFoldDB" id="A0AAW8T2I7"/>
<evidence type="ECO:0000313" key="2">
    <source>
        <dbReference type="Proteomes" id="UP001249240"/>
    </source>
</evidence>
<comment type="caution">
    <text evidence="1">The sequence shown here is derived from an EMBL/GenBank/DDBJ whole genome shotgun (WGS) entry which is preliminary data.</text>
</comment>
<accession>A0AAW8T2I7</accession>
<name>A0AAW8T2I7_9ENTE</name>
<dbReference type="RefSeq" id="WP_028020834.1">
    <property type="nucleotide sequence ID" value="NZ_CABLCA010000088.1"/>
</dbReference>
<sequence length="73" mass="8416">MNRYLVTFWKGANNEEGSFKDIECLISDTVRKKLLTEPPKFINVIVDDGEEMILVTENINCMKQLYGKESLVC</sequence>
<dbReference type="Proteomes" id="UP001249240">
    <property type="component" value="Unassembled WGS sequence"/>
</dbReference>
<proteinExistence type="predicted"/>
<gene>
    <name evidence="1" type="ORF">P7D78_18625</name>
</gene>
<evidence type="ECO:0000313" key="1">
    <source>
        <dbReference type="EMBL" id="MDT2540122.1"/>
    </source>
</evidence>
<reference evidence="1" key="1">
    <citation type="submission" date="2023-03" db="EMBL/GenBank/DDBJ databases">
        <authorList>
            <person name="Shen W."/>
            <person name="Cai J."/>
        </authorList>
    </citation>
    <scope>NUCLEOTIDE SEQUENCE</scope>
    <source>
        <strain evidence="1">B646-2</strain>
    </source>
</reference>